<feature type="compositionally biased region" description="Basic and acidic residues" evidence="6">
    <location>
        <begin position="331"/>
        <end position="340"/>
    </location>
</feature>
<dbReference type="PANTHER" id="PTHR33048">
    <property type="entry name" value="PTH11-LIKE INTEGRAL MEMBRANE PROTEIN (AFU_ORTHOLOGUE AFUA_5G11245)"/>
    <property type="match status" value="1"/>
</dbReference>
<feature type="compositionally biased region" description="Basic and acidic residues" evidence="6">
    <location>
        <begin position="373"/>
        <end position="382"/>
    </location>
</feature>
<dbReference type="AlphaFoldDB" id="A0A6A5Z049"/>
<dbReference type="Proteomes" id="UP000799770">
    <property type="component" value="Unassembled WGS sequence"/>
</dbReference>
<reference evidence="9" key="1">
    <citation type="journal article" date="2020" name="Stud. Mycol.">
        <title>101 Dothideomycetes genomes: a test case for predicting lifestyles and emergence of pathogens.</title>
        <authorList>
            <person name="Haridas S."/>
            <person name="Albert R."/>
            <person name="Binder M."/>
            <person name="Bloem J."/>
            <person name="Labutti K."/>
            <person name="Salamov A."/>
            <person name="Andreopoulos B."/>
            <person name="Baker S."/>
            <person name="Barry K."/>
            <person name="Bills G."/>
            <person name="Bluhm B."/>
            <person name="Cannon C."/>
            <person name="Castanera R."/>
            <person name="Culley D."/>
            <person name="Daum C."/>
            <person name="Ezra D."/>
            <person name="Gonzalez J."/>
            <person name="Henrissat B."/>
            <person name="Kuo A."/>
            <person name="Liang C."/>
            <person name="Lipzen A."/>
            <person name="Lutzoni F."/>
            <person name="Magnuson J."/>
            <person name="Mondo S."/>
            <person name="Nolan M."/>
            <person name="Ohm R."/>
            <person name="Pangilinan J."/>
            <person name="Park H.-J."/>
            <person name="Ramirez L."/>
            <person name="Alfaro M."/>
            <person name="Sun H."/>
            <person name="Tritt A."/>
            <person name="Yoshinaga Y."/>
            <person name="Zwiers L.-H."/>
            <person name="Turgeon B."/>
            <person name="Goodwin S."/>
            <person name="Spatafora J."/>
            <person name="Crous P."/>
            <person name="Grigoriev I."/>
        </authorList>
    </citation>
    <scope>NUCLEOTIDE SEQUENCE</scope>
    <source>
        <strain evidence="9">CBS 627.86</strain>
    </source>
</reference>
<organism evidence="9 10">
    <name type="scientific">Lophiotrema nucula</name>
    <dbReference type="NCBI Taxonomy" id="690887"/>
    <lineage>
        <taxon>Eukaryota</taxon>
        <taxon>Fungi</taxon>
        <taxon>Dikarya</taxon>
        <taxon>Ascomycota</taxon>
        <taxon>Pezizomycotina</taxon>
        <taxon>Dothideomycetes</taxon>
        <taxon>Pleosporomycetidae</taxon>
        <taxon>Pleosporales</taxon>
        <taxon>Lophiotremataceae</taxon>
        <taxon>Lophiotrema</taxon>
    </lineage>
</organism>
<sequence>MKGMLMSIPNKDAILGSIIPLFFLSIVAIILRFYSRSKRRQPFLVDDWLMIPSIIMVTGLSIIMFYGIGTKSLGYEAPTQAVMIEMLESGALGKRSDPSDMSPQIVRARRLEYSFLCIFAPANGLLKISVLLLYRRIFVVQKNNWKDPRNAFFLAMVAIIFAWATASTVVYVFLCKGHFEWWFNLMISAEKCLDGLKFAYQYAISDFITDVLIILIPIPFVWKLRLPLDKKLAVLLVFLLGALSAVASLIRMLWMIWATNVGYNPATDEELLLTSELYWCLLEITVGIIAACLPTLRGLVKTNSVDSVFKSVRSMFSIRSQSSSSQSDLALTKESKEKSLGHSRGSSGKSSPNISVGNYNPRMDYSRTQTTASEEKRVAPWV</sequence>
<feature type="domain" description="Rhodopsin" evidence="8">
    <location>
        <begin position="31"/>
        <end position="301"/>
    </location>
</feature>
<evidence type="ECO:0000256" key="5">
    <source>
        <dbReference type="ARBA" id="ARBA00038359"/>
    </source>
</evidence>
<feature type="transmembrane region" description="Helical" evidence="7">
    <location>
        <begin position="199"/>
        <end position="222"/>
    </location>
</feature>
<dbReference type="Pfam" id="PF20684">
    <property type="entry name" value="Fung_rhodopsin"/>
    <property type="match status" value="1"/>
</dbReference>
<feature type="region of interest" description="Disordered" evidence="6">
    <location>
        <begin position="327"/>
        <end position="382"/>
    </location>
</feature>
<comment type="subcellular location">
    <subcellularLocation>
        <location evidence="1">Membrane</location>
        <topology evidence="1">Multi-pass membrane protein</topology>
    </subcellularLocation>
</comment>
<keyword evidence="4 7" id="KW-0472">Membrane</keyword>
<proteinExistence type="inferred from homology"/>
<evidence type="ECO:0000256" key="7">
    <source>
        <dbReference type="SAM" id="Phobius"/>
    </source>
</evidence>
<gene>
    <name evidence="9" type="ORF">BDV96DRAFT_633986</name>
</gene>
<protein>
    <recommendedName>
        <fullName evidence="8">Rhodopsin domain-containing protein</fullName>
    </recommendedName>
</protein>
<evidence type="ECO:0000256" key="4">
    <source>
        <dbReference type="ARBA" id="ARBA00023136"/>
    </source>
</evidence>
<dbReference type="PANTHER" id="PTHR33048:SF157">
    <property type="entry name" value="INTEGRAL MEMBRANE PROTEIN"/>
    <property type="match status" value="1"/>
</dbReference>
<accession>A0A6A5Z049</accession>
<feature type="transmembrane region" description="Helical" evidence="7">
    <location>
        <begin position="47"/>
        <end position="68"/>
    </location>
</feature>
<evidence type="ECO:0000256" key="3">
    <source>
        <dbReference type="ARBA" id="ARBA00022989"/>
    </source>
</evidence>
<feature type="transmembrane region" description="Helical" evidence="7">
    <location>
        <begin position="234"/>
        <end position="257"/>
    </location>
</feature>
<dbReference type="EMBL" id="ML977330">
    <property type="protein sequence ID" value="KAF2112770.1"/>
    <property type="molecule type" value="Genomic_DNA"/>
</dbReference>
<dbReference type="OrthoDB" id="5393606at2759"/>
<feature type="compositionally biased region" description="Polar residues" evidence="6">
    <location>
        <begin position="344"/>
        <end position="358"/>
    </location>
</feature>
<feature type="transmembrane region" description="Helical" evidence="7">
    <location>
        <begin position="154"/>
        <end position="179"/>
    </location>
</feature>
<evidence type="ECO:0000313" key="10">
    <source>
        <dbReference type="Proteomes" id="UP000799770"/>
    </source>
</evidence>
<dbReference type="InterPro" id="IPR049326">
    <property type="entry name" value="Rhodopsin_dom_fungi"/>
</dbReference>
<keyword evidence="10" id="KW-1185">Reference proteome</keyword>
<dbReference type="GO" id="GO:0016020">
    <property type="term" value="C:membrane"/>
    <property type="evidence" value="ECO:0007669"/>
    <property type="project" value="UniProtKB-SubCell"/>
</dbReference>
<keyword evidence="3 7" id="KW-1133">Transmembrane helix</keyword>
<evidence type="ECO:0000259" key="8">
    <source>
        <dbReference type="Pfam" id="PF20684"/>
    </source>
</evidence>
<feature type="transmembrane region" description="Helical" evidence="7">
    <location>
        <begin position="113"/>
        <end position="134"/>
    </location>
</feature>
<feature type="transmembrane region" description="Helical" evidence="7">
    <location>
        <begin position="277"/>
        <end position="300"/>
    </location>
</feature>
<evidence type="ECO:0000256" key="6">
    <source>
        <dbReference type="SAM" id="MobiDB-lite"/>
    </source>
</evidence>
<name>A0A6A5Z049_9PLEO</name>
<evidence type="ECO:0000256" key="1">
    <source>
        <dbReference type="ARBA" id="ARBA00004141"/>
    </source>
</evidence>
<feature type="transmembrane region" description="Helical" evidence="7">
    <location>
        <begin position="13"/>
        <end position="35"/>
    </location>
</feature>
<evidence type="ECO:0000256" key="2">
    <source>
        <dbReference type="ARBA" id="ARBA00022692"/>
    </source>
</evidence>
<evidence type="ECO:0000313" key="9">
    <source>
        <dbReference type="EMBL" id="KAF2112770.1"/>
    </source>
</evidence>
<dbReference type="InterPro" id="IPR052337">
    <property type="entry name" value="SAT4-like"/>
</dbReference>
<comment type="similarity">
    <text evidence="5">Belongs to the SAT4 family.</text>
</comment>
<keyword evidence="2 7" id="KW-0812">Transmembrane</keyword>